<dbReference type="AlphaFoldDB" id="A0A0M3IJH2"/>
<name>A0A0M3IJH2_ASCLU</name>
<proteinExistence type="predicted"/>
<accession>A0A0M3IJH2</accession>
<evidence type="ECO:0000313" key="2">
    <source>
        <dbReference type="WBParaSite" id="ALUE_0001879801-mRNA-1"/>
    </source>
</evidence>
<organism evidence="1 2">
    <name type="scientific">Ascaris lumbricoides</name>
    <name type="common">Giant roundworm</name>
    <dbReference type="NCBI Taxonomy" id="6252"/>
    <lineage>
        <taxon>Eukaryota</taxon>
        <taxon>Metazoa</taxon>
        <taxon>Ecdysozoa</taxon>
        <taxon>Nematoda</taxon>
        <taxon>Chromadorea</taxon>
        <taxon>Rhabditida</taxon>
        <taxon>Spirurina</taxon>
        <taxon>Ascaridomorpha</taxon>
        <taxon>Ascaridoidea</taxon>
        <taxon>Ascarididae</taxon>
        <taxon>Ascaris</taxon>
    </lineage>
</organism>
<dbReference type="Proteomes" id="UP000036681">
    <property type="component" value="Unplaced"/>
</dbReference>
<sequence>MFAKDGKVRAKRGKLILENFIQTRVSIVIAGSFVEKMTMGQILHEEGIHHLAGLAH</sequence>
<dbReference type="WBParaSite" id="ALUE_0001879801-mRNA-1">
    <property type="protein sequence ID" value="ALUE_0001879801-mRNA-1"/>
    <property type="gene ID" value="ALUE_0001879801"/>
</dbReference>
<keyword evidence="1" id="KW-1185">Reference proteome</keyword>
<reference evidence="2" key="1">
    <citation type="submission" date="2017-02" db="UniProtKB">
        <authorList>
            <consortium name="WormBaseParasite"/>
        </authorList>
    </citation>
    <scope>IDENTIFICATION</scope>
</reference>
<protein>
    <submittedName>
        <fullName evidence="2">Nitro_FeMo-Co domain-containing protein</fullName>
    </submittedName>
</protein>
<evidence type="ECO:0000313" key="1">
    <source>
        <dbReference type="Proteomes" id="UP000036681"/>
    </source>
</evidence>